<dbReference type="SUPFAM" id="SSF53850">
    <property type="entry name" value="Periplasmic binding protein-like II"/>
    <property type="match status" value="1"/>
</dbReference>
<dbReference type="CDD" id="cd00995">
    <property type="entry name" value="PBP2_NikA_DppA_OppA_like"/>
    <property type="match status" value="1"/>
</dbReference>
<dbReference type="Pfam" id="PF00496">
    <property type="entry name" value="SBP_bac_5"/>
    <property type="match status" value="1"/>
</dbReference>
<accession>A0A174NHT9</accession>
<keyword evidence="8" id="KW-0449">Lipoprotein</keyword>
<keyword evidence="3" id="KW-0813">Transport</keyword>
<dbReference type="FunFam" id="3.90.76.10:FF:000001">
    <property type="entry name" value="Oligopeptide ABC transporter substrate-binding protein"/>
    <property type="match status" value="1"/>
</dbReference>
<evidence type="ECO:0000313" key="8">
    <source>
        <dbReference type="EMBL" id="CUP48184.1"/>
    </source>
</evidence>
<proteinExistence type="inferred from homology"/>
<dbReference type="AlphaFoldDB" id="A0A174NHT9"/>
<feature type="signal peptide" evidence="6">
    <location>
        <begin position="1"/>
        <end position="28"/>
    </location>
</feature>
<feature type="chain" id="PRO_5014252219" evidence="6">
    <location>
        <begin position="29"/>
        <end position="558"/>
    </location>
</feature>
<sequence>MLHSVKTRLFAAALCGAMLLTTACGGSAAGGTGSAAASGAGDASAASSGTAETGETGGPKYGGTLTTYTSADPKSFDPAALSAWDQTIVAANILEGLVRLNPEGNAIEPGIAESWEPSEDGTVWTFHLRDAKFHNGRAVTAQDFKYSFERVANPQTASPAAWMLNKLQGFDEYTAGSASEISGIKVVDDHTLELTLTEPYAPFVSMLSSAALAVVPQEAVEEFGDDFGQHVVAAGPFTVGQWNFNQDLTINAFEDYWAGRPYLDSVKFKVINDENTRIVEFDAGTLDIAWITPAHYDRLTSDPRYANSIGRADTLHTSFLMFNMEKEPFASNKALREAVLYALDTQATIDMLQGRASVANVLLPSGMLGSGDPATTPPYDVEKAKAKMAEAGYADGLPQTFEVITPAWNNNIKILEIYQQNLKEIGINIEIKALENSAYNEARDSGQFEIAWGNIVATYPDPDAMFYPLLHSDNIGAAGNYARYSNPEVDALIEQARASTDDNERASLYQQIEQLVLEDLPYAYLTHNIYVDICQPFVRDYCPSALDVSTYHRVWLDK</sequence>
<dbReference type="PANTHER" id="PTHR30290">
    <property type="entry name" value="PERIPLASMIC BINDING COMPONENT OF ABC TRANSPORTER"/>
    <property type="match status" value="1"/>
</dbReference>
<protein>
    <submittedName>
        <fullName evidence="8">Hemin-binding lipoprotein</fullName>
    </submittedName>
</protein>
<evidence type="ECO:0000256" key="5">
    <source>
        <dbReference type="SAM" id="MobiDB-lite"/>
    </source>
</evidence>
<dbReference type="Gene3D" id="3.40.190.10">
    <property type="entry name" value="Periplasmic binding protein-like II"/>
    <property type="match status" value="1"/>
</dbReference>
<evidence type="ECO:0000256" key="3">
    <source>
        <dbReference type="ARBA" id="ARBA00022448"/>
    </source>
</evidence>
<dbReference type="Gene3D" id="3.90.76.10">
    <property type="entry name" value="Dipeptide-binding Protein, Domain 1"/>
    <property type="match status" value="1"/>
</dbReference>
<reference evidence="9" key="3">
    <citation type="journal article" date="2018" name="BMC Genomics">
        <title>Whole genome sequencing and function prediction of 133 gut anaerobes isolated from chicken caecum in pure cultures.</title>
        <authorList>
            <person name="Medvecky M."/>
            <person name="Cejkova D."/>
            <person name="Polansky O."/>
            <person name="Karasova D."/>
            <person name="Kubasova T."/>
            <person name="Cizek A."/>
            <person name="Rychlik I."/>
        </authorList>
    </citation>
    <scope>NUCLEOTIDE SEQUENCE</scope>
    <source>
        <strain evidence="9">An175</strain>
    </source>
</reference>
<dbReference type="InterPro" id="IPR000914">
    <property type="entry name" value="SBP_5_dom"/>
</dbReference>
<evidence type="ECO:0000256" key="2">
    <source>
        <dbReference type="ARBA" id="ARBA00005695"/>
    </source>
</evidence>
<evidence type="ECO:0000313" key="11">
    <source>
        <dbReference type="Proteomes" id="UP000196386"/>
    </source>
</evidence>
<name>A0A174NHT9_9FIRM</name>
<dbReference type="PROSITE" id="PS51257">
    <property type="entry name" value="PROKAR_LIPOPROTEIN"/>
    <property type="match status" value="1"/>
</dbReference>
<reference evidence="11" key="2">
    <citation type="submission" date="2017-04" db="EMBL/GenBank/DDBJ databases">
        <title>Function of individual gut microbiota members based on whole genome sequencing of pure cultures obtained from chicken caecum.</title>
        <authorList>
            <person name="Medvecky M."/>
            <person name="Cejkova D."/>
            <person name="Polansky O."/>
            <person name="Karasova D."/>
            <person name="Kubasova T."/>
            <person name="Cizek A."/>
            <person name="Rychlik I."/>
        </authorList>
    </citation>
    <scope>NUCLEOTIDE SEQUENCE [LARGE SCALE GENOMIC DNA]</scope>
    <source>
        <strain evidence="11">An175</strain>
    </source>
</reference>
<dbReference type="PIRSF" id="PIRSF002741">
    <property type="entry name" value="MppA"/>
    <property type="match status" value="1"/>
</dbReference>
<reference evidence="8 10" key="1">
    <citation type="submission" date="2015-09" db="EMBL/GenBank/DDBJ databases">
        <authorList>
            <consortium name="Pathogen Informatics"/>
        </authorList>
    </citation>
    <scope>NUCLEOTIDE SEQUENCE [LARGE SCALE GENOMIC DNA]</scope>
    <source>
        <strain evidence="8 10">2789STDY5834939</strain>
    </source>
</reference>
<dbReference type="InterPro" id="IPR030678">
    <property type="entry name" value="Peptide/Ni-bd"/>
</dbReference>
<evidence type="ECO:0000256" key="1">
    <source>
        <dbReference type="ARBA" id="ARBA00004196"/>
    </source>
</evidence>
<gene>
    <name evidence="8" type="primary">hbpA_1</name>
    <name evidence="9" type="ORF">B5F11_14220</name>
    <name evidence="8" type="ORF">ERS852551_00932</name>
</gene>
<dbReference type="Gene3D" id="3.10.105.10">
    <property type="entry name" value="Dipeptide-binding Protein, Domain 3"/>
    <property type="match status" value="1"/>
</dbReference>
<dbReference type="Proteomes" id="UP000196386">
    <property type="component" value="Unassembled WGS sequence"/>
</dbReference>
<organism evidence="8 10">
    <name type="scientific">Anaerotruncus colihominis</name>
    <dbReference type="NCBI Taxonomy" id="169435"/>
    <lineage>
        <taxon>Bacteria</taxon>
        <taxon>Bacillati</taxon>
        <taxon>Bacillota</taxon>
        <taxon>Clostridia</taxon>
        <taxon>Eubacteriales</taxon>
        <taxon>Oscillospiraceae</taxon>
        <taxon>Anaerotruncus</taxon>
    </lineage>
</organism>
<evidence type="ECO:0000313" key="10">
    <source>
        <dbReference type="Proteomes" id="UP000095765"/>
    </source>
</evidence>
<dbReference type="PANTHER" id="PTHR30290:SF9">
    <property type="entry name" value="OLIGOPEPTIDE-BINDING PROTEIN APPA"/>
    <property type="match status" value="1"/>
</dbReference>
<comment type="similarity">
    <text evidence="2">Belongs to the bacterial solute-binding protein 5 family.</text>
</comment>
<dbReference type="OrthoDB" id="239741at2"/>
<dbReference type="GO" id="GO:0043190">
    <property type="term" value="C:ATP-binding cassette (ABC) transporter complex"/>
    <property type="evidence" value="ECO:0007669"/>
    <property type="project" value="InterPro"/>
</dbReference>
<evidence type="ECO:0000256" key="6">
    <source>
        <dbReference type="SAM" id="SignalP"/>
    </source>
</evidence>
<dbReference type="GO" id="GO:1904680">
    <property type="term" value="F:peptide transmembrane transporter activity"/>
    <property type="evidence" value="ECO:0007669"/>
    <property type="project" value="TreeGrafter"/>
</dbReference>
<feature type="compositionally biased region" description="Low complexity" evidence="5">
    <location>
        <begin position="35"/>
        <end position="54"/>
    </location>
</feature>
<keyword evidence="4 6" id="KW-0732">Signal</keyword>
<dbReference type="GO" id="GO:0015833">
    <property type="term" value="P:peptide transport"/>
    <property type="evidence" value="ECO:0007669"/>
    <property type="project" value="TreeGrafter"/>
</dbReference>
<dbReference type="EMBL" id="NFKP01000020">
    <property type="protein sequence ID" value="OUP68233.1"/>
    <property type="molecule type" value="Genomic_DNA"/>
</dbReference>
<feature type="region of interest" description="Disordered" evidence="5">
    <location>
        <begin position="35"/>
        <end position="64"/>
    </location>
</feature>
<dbReference type="InterPro" id="IPR039424">
    <property type="entry name" value="SBP_5"/>
</dbReference>
<dbReference type="Proteomes" id="UP000095765">
    <property type="component" value="Unassembled WGS sequence"/>
</dbReference>
<dbReference type="GO" id="GO:0030313">
    <property type="term" value="C:cell envelope"/>
    <property type="evidence" value="ECO:0007669"/>
    <property type="project" value="UniProtKB-SubCell"/>
</dbReference>
<feature type="domain" description="Solute-binding protein family 5" evidence="7">
    <location>
        <begin position="107"/>
        <end position="475"/>
    </location>
</feature>
<evidence type="ECO:0000313" key="9">
    <source>
        <dbReference type="EMBL" id="OUP68233.1"/>
    </source>
</evidence>
<evidence type="ECO:0000256" key="4">
    <source>
        <dbReference type="ARBA" id="ARBA00022729"/>
    </source>
</evidence>
<dbReference type="GeneID" id="72465728"/>
<dbReference type="RefSeq" id="WP_055244359.1">
    <property type="nucleotide sequence ID" value="NZ_CABIWA010000007.1"/>
</dbReference>
<dbReference type="GO" id="GO:0042597">
    <property type="term" value="C:periplasmic space"/>
    <property type="evidence" value="ECO:0007669"/>
    <property type="project" value="UniProtKB-ARBA"/>
</dbReference>
<evidence type="ECO:0000259" key="7">
    <source>
        <dbReference type="Pfam" id="PF00496"/>
    </source>
</evidence>
<comment type="subcellular location">
    <subcellularLocation>
        <location evidence="1">Cell envelope</location>
    </subcellularLocation>
</comment>
<dbReference type="EMBL" id="CZBE01000005">
    <property type="protein sequence ID" value="CUP48184.1"/>
    <property type="molecule type" value="Genomic_DNA"/>
</dbReference>